<dbReference type="Pfam" id="PF00106">
    <property type="entry name" value="adh_short"/>
    <property type="match status" value="1"/>
</dbReference>
<dbReference type="AlphaFoldDB" id="A0A0D2BUB3"/>
<dbReference type="Gene3D" id="3.40.50.720">
    <property type="entry name" value="NAD(P)-binding Rossmann-like Domain"/>
    <property type="match status" value="1"/>
</dbReference>
<organism evidence="6 7">
    <name type="scientific">Exophiala oligosperma</name>
    <dbReference type="NCBI Taxonomy" id="215243"/>
    <lineage>
        <taxon>Eukaryota</taxon>
        <taxon>Fungi</taxon>
        <taxon>Dikarya</taxon>
        <taxon>Ascomycota</taxon>
        <taxon>Pezizomycotina</taxon>
        <taxon>Eurotiomycetes</taxon>
        <taxon>Chaetothyriomycetidae</taxon>
        <taxon>Chaetothyriales</taxon>
        <taxon>Herpotrichiellaceae</taxon>
        <taxon>Exophiala</taxon>
    </lineage>
</organism>
<name>A0A0D2BUB3_9EURO</name>
<keyword evidence="2" id="KW-0521">NADP</keyword>
<reference evidence="6 7" key="1">
    <citation type="submission" date="2015-01" db="EMBL/GenBank/DDBJ databases">
        <title>The Genome Sequence of Exophiala oligosperma CBS72588.</title>
        <authorList>
            <consortium name="The Broad Institute Genomics Platform"/>
            <person name="Cuomo C."/>
            <person name="de Hoog S."/>
            <person name="Gorbushina A."/>
            <person name="Stielow B."/>
            <person name="Teixiera M."/>
            <person name="Abouelleil A."/>
            <person name="Chapman S.B."/>
            <person name="Priest M."/>
            <person name="Young S.K."/>
            <person name="Wortman J."/>
            <person name="Nusbaum C."/>
            <person name="Birren B."/>
        </authorList>
    </citation>
    <scope>NUCLEOTIDE SEQUENCE [LARGE SCALE GENOMIC DNA]</scope>
    <source>
        <strain evidence="6 7">CBS 72588</strain>
    </source>
</reference>
<keyword evidence="7" id="KW-1185">Reference proteome</keyword>
<dbReference type="OrthoDB" id="47007at2759"/>
<dbReference type="STRING" id="215243.A0A0D2BUB3"/>
<keyword evidence="3" id="KW-0560">Oxidoreductase</keyword>
<dbReference type="InterPro" id="IPR002347">
    <property type="entry name" value="SDR_fam"/>
</dbReference>
<feature type="domain" description="Ketoreductase" evidence="5">
    <location>
        <begin position="16"/>
        <end position="203"/>
    </location>
</feature>
<evidence type="ECO:0000259" key="5">
    <source>
        <dbReference type="SMART" id="SM00822"/>
    </source>
</evidence>
<dbReference type="PRINTS" id="PR00081">
    <property type="entry name" value="GDHRDH"/>
</dbReference>
<dbReference type="VEuPathDB" id="FungiDB:PV06_06604"/>
<evidence type="ECO:0000256" key="4">
    <source>
        <dbReference type="RuleBase" id="RU000363"/>
    </source>
</evidence>
<dbReference type="Proteomes" id="UP000053342">
    <property type="component" value="Unassembled WGS sequence"/>
</dbReference>
<evidence type="ECO:0000313" key="7">
    <source>
        <dbReference type="Proteomes" id="UP000053342"/>
    </source>
</evidence>
<evidence type="ECO:0000256" key="2">
    <source>
        <dbReference type="ARBA" id="ARBA00022857"/>
    </source>
</evidence>
<gene>
    <name evidence="6" type="ORF">PV06_06604</name>
</gene>
<evidence type="ECO:0000256" key="3">
    <source>
        <dbReference type="ARBA" id="ARBA00023002"/>
    </source>
</evidence>
<evidence type="ECO:0000256" key="1">
    <source>
        <dbReference type="ARBA" id="ARBA00006484"/>
    </source>
</evidence>
<dbReference type="PANTHER" id="PTHR45024:SF2">
    <property type="entry name" value="SCP2 DOMAIN-CONTAINING PROTEIN"/>
    <property type="match status" value="1"/>
</dbReference>
<accession>A0A0D2BUB3</accession>
<dbReference type="PANTHER" id="PTHR45024">
    <property type="entry name" value="DEHYDROGENASES, SHORT CHAIN"/>
    <property type="match status" value="1"/>
</dbReference>
<proteinExistence type="inferred from homology"/>
<dbReference type="PRINTS" id="PR00080">
    <property type="entry name" value="SDRFAMILY"/>
</dbReference>
<evidence type="ECO:0000313" key="6">
    <source>
        <dbReference type="EMBL" id="KIW41007.1"/>
    </source>
</evidence>
<dbReference type="SMART" id="SM00822">
    <property type="entry name" value="PKS_KR"/>
    <property type="match status" value="1"/>
</dbReference>
<dbReference type="EMBL" id="KN847337">
    <property type="protein sequence ID" value="KIW41007.1"/>
    <property type="molecule type" value="Genomic_DNA"/>
</dbReference>
<dbReference type="SUPFAM" id="SSF51735">
    <property type="entry name" value="NAD(P)-binding Rossmann-fold domains"/>
    <property type="match status" value="1"/>
</dbReference>
<dbReference type="GO" id="GO:0016491">
    <property type="term" value="F:oxidoreductase activity"/>
    <property type="evidence" value="ECO:0007669"/>
    <property type="project" value="UniProtKB-KW"/>
</dbReference>
<dbReference type="InterPro" id="IPR051687">
    <property type="entry name" value="Peroxisomal_Beta-Oxidation"/>
</dbReference>
<dbReference type="RefSeq" id="XP_016261223.1">
    <property type="nucleotide sequence ID" value="XM_016407743.1"/>
</dbReference>
<dbReference type="InterPro" id="IPR020904">
    <property type="entry name" value="Sc_DH/Rdtase_CS"/>
</dbReference>
<dbReference type="GeneID" id="27358678"/>
<protein>
    <recommendedName>
        <fullName evidence="5">Ketoreductase domain-containing protein</fullName>
    </recommendedName>
</protein>
<dbReference type="InterPro" id="IPR036291">
    <property type="entry name" value="NAD(P)-bd_dom_sf"/>
</dbReference>
<dbReference type="PROSITE" id="PS00061">
    <property type="entry name" value="ADH_SHORT"/>
    <property type="match status" value="1"/>
</dbReference>
<sequence length="305" mass="32109">MASTIGLLEKGSFSGKTAIVTGGAGSFGKLLCYEFARAGANVVVNDLGGSVSGLGASAGPAEEIAEAIRKEGYSAVADTHSVMDAEKIIDTALKAFGRVDILINNAGIATFGAYETQDPEALRRVLEVNAVGPLLLCRFALPLFKAQNYGRIVNISSASMLGMAGLGAYPASKAALVGLTRSLALEVQDQNIRVNAVGPVAVSRMAQDYQADPDRDERLEAQAQWPPESNLAPILALASEPHDFNGQFFNTANYQTCRVVVGAKPAMRIDSVKGFLDAKEQLMGQTVPTKDFDSGGALLAWSRPQ</sequence>
<comment type="similarity">
    <text evidence="1 4">Belongs to the short-chain dehydrogenases/reductases (SDR) family.</text>
</comment>
<dbReference type="HOGENOM" id="CLU_010194_14_0_1"/>
<dbReference type="InterPro" id="IPR057326">
    <property type="entry name" value="KR_dom"/>
</dbReference>